<dbReference type="EMBL" id="LHXJ01000110">
    <property type="protein sequence ID" value="KXA88939.1"/>
    <property type="molecule type" value="Genomic_DNA"/>
</dbReference>
<protein>
    <submittedName>
        <fullName evidence="1">Uncharacterized protein</fullName>
    </submittedName>
</protein>
<sequence length="149" mass="17807">MTYPALKIKRGHKIPGSREAYYDSSKTEKLREKYSRVDFRPRGRFEEEEFLRKIASFHGLDYDEVLEEAREIYGEEIDQEKVKKHLRWKIEDRKKSRKKQEIIQEEELREYLDSGYEVECELSDGRFIVSKEESILDLLEGGEGRKVPS</sequence>
<evidence type="ECO:0000313" key="2">
    <source>
        <dbReference type="Proteomes" id="UP000070163"/>
    </source>
</evidence>
<reference evidence="1 2" key="1">
    <citation type="journal article" date="2016" name="Sci. Rep.">
        <title>Metabolic traits of an uncultured archaeal lineage -MSBL1- from brine pools of the Red Sea.</title>
        <authorList>
            <person name="Mwirichia R."/>
            <person name="Alam I."/>
            <person name="Rashid M."/>
            <person name="Vinu M."/>
            <person name="Ba-Alawi W."/>
            <person name="Anthony Kamau A."/>
            <person name="Kamanda Ngugi D."/>
            <person name="Goker M."/>
            <person name="Klenk H.P."/>
            <person name="Bajic V."/>
            <person name="Stingl U."/>
        </authorList>
    </citation>
    <scope>NUCLEOTIDE SEQUENCE [LARGE SCALE GENOMIC DNA]</scope>
    <source>
        <strain evidence="1">SCGC-AAA259A05</strain>
    </source>
</reference>
<dbReference type="Proteomes" id="UP000070163">
    <property type="component" value="Unassembled WGS sequence"/>
</dbReference>
<dbReference type="AlphaFoldDB" id="A0A133U426"/>
<gene>
    <name evidence="1" type="ORF">AKJ57_06075</name>
</gene>
<accession>A0A133U426</accession>
<organism evidence="1 2">
    <name type="scientific">candidate division MSBL1 archaeon SCGC-AAA259A05</name>
    <dbReference type="NCBI Taxonomy" id="1698259"/>
    <lineage>
        <taxon>Archaea</taxon>
        <taxon>Methanobacteriati</taxon>
        <taxon>Methanobacteriota</taxon>
        <taxon>candidate division MSBL1</taxon>
    </lineage>
</organism>
<evidence type="ECO:0000313" key="1">
    <source>
        <dbReference type="EMBL" id="KXA88939.1"/>
    </source>
</evidence>
<comment type="caution">
    <text evidence="1">The sequence shown here is derived from an EMBL/GenBank/DDBJ whole genome shotgun (WGS) entry which is preliminary data.</text>
</comment>
<proteinExistence type="predicted"/>
<keyword evidence="2" id="KW-1185">Reference proteome</keyword>
<name>A0A133U426_9EURY</name>